<name>A0A7S9KN09_EPIFF</name>
<dbReference type="EMBL" id="CP031386">
    <property type="protein sequence ID" value="QPG95340.1"/>
    <property type="molecule type" value="Genomic_DNA"/>
</dbReference>
<feature type="domain" description="VIT" evidence="2">
    <location>
        <begin position="42"/>
        <end position="174"/>
    </location>
</feature>
<dbReference type="PROSITE" id="PS50234">
    <property type="entry name" value="VWFA"/>
    <property type="match status" value="1"/>
</dbReference>
<sequence length="1011" mass="109951">MNSSAHTILPPSLVRDSFSQFTVSTMSRLFGFRQPKPAEPSACGCYVTRDETRQFLPQIDVNVHATILASTSSTILTQVFFNPDNTASLDEVCYRFPILDGVTIVHFLCTVNTRIVKGVVKERREARITYDEAKKQGKKAALLEQSHEASDVFTALVGNVPPGAKVKVEITYLAELNHDTQTDAVRFTIPTIIAPRYAQSARSHNVAVDDATKGGGSLSITVDAEMPEGCCINKIESPSHPLAVSIGKASELSASKAEPWSPRRASATLSLDAVGLDRDFVILIMADDFLKPSAILEIHPDTRQRALMTTLVPRFNLTIAKPEVVFVCDRSGSMGDGHKIPNLVKALHVFLKSLPVGVRFNICSFGSSHDFLWERSQIYNQQNLNKAVEYVNSFNANYGGTEMYRPVEDIFKRRCTDKNLEVFLITDGDIWNPDALFKMISDNVAKSNGAIRLFTLGIGSSISSGLIQGAARAGNGFSQTVGDFEKMDKKIIRMLKGALAPHVLDCAIQIVYDEAAKDDDGFELVEKVMDSLSIEVEESNIENQPPTNTKPSTEPISFYNPDINDEDMEMPDAPAFESDELSELPDMSPPRYLQTPFNIPALFPFIRTTVYVMLADSTPSRELKSVLLTGTCPEGPLRLEIPVTKLSSKGTMIHQLAARKAVQELEEQRGWLFHAKNKSGKLLKDEFEDRFDRLVKREAVRMGIKHQVSGKWCSFVAVEEDGTPETTFVDEAIVEKQPQANASMTGGGLFGLRASHSTSIVSPYGGFSRPAGSSPPTNHFGGRFGARRADICFGGPPPPAGSSPPTNPFGGRFGASRADICFGGPPPPAGSSPPTNPFGGRFGASRADICFGGPLPPAGSSSPACGIGSAVPAISGHGTDKDIRSETASGFFGGGYSHSPKQKTDLDTLEIVTRHQTFNGSWTWTAELEKVLGWTRQAVADKMSSLQDGDTIASDEVLATLCVILFLNEKLAADKETWELMVHKAEAWVEEQTCAKAAKLKKVLEGAHLFS</sequence>
<dbReference type="SMART" id="SM00327">
    <property type="entry name" value="VWA"/>
    <property type="match status" value="1"/>
</dbReference>
<dbReference type="Proteomes" id="UP000594364">
    <property type="component" value="Chromosome 2"/>
</dbReference>
<dbReference type="InterPro" id="IPR002035">
    <property type="entry name" value="VWF_A"/>
</dbReference>
<protein>
    <submittedName>
        <fullName evidence="3">Uncharacterized protein</fullName>
    </submittedName>
</protein>
<proteinExistence type="predicted"/>
<gene>
    <name evidence="3" type="ORF">C2857_000183</name>
</gene>
<dbReference type="Gene3D" id="3.40.50.410">
    <property type="entry name" value="von Willebrand factor, type A domain"/>
    <property type="match status" value="1"/>
</dbReference>
<dbReference type="SUPFAM" id="SSF53300">
    <property type="entry name" value="vWA-like"/>
    <property type="match status" value="1"/>
</dbReference>
<dbReference type="PROSITE" id="PS51468">
    <property type="entry name" value="VIT"/>
    <property type="match status" value="1"/>
</dbReference>
<evidence type="ECO:0000313" key="3">
    <source>
        <dbReference type="EMBL" id="QPG95340.1"/>
    </source>
</evidence>
<dbReference type="InterPro" id="IPR013694">
    <property type="entry name" value="VIT"/>
</dbReference>
<dbReference type="OrthoDB" id="4941289at2759"/>
<dbReference type="PANTHER" id="PTHR45737:SF6">
    <property type="entry name" value="VON WILLEBRAND FACTOR A DOMAIN-CONTAINING PROTEIN 5A"/>
    <property type="match status" value="1"/>
</dbReference>
<keyword evidence="4" id="KW-1185">Reference proteome</keyword>
<feature type="domain" description="VWFA" evidence="1">
    <location>
        <begin position="323"/>
        <end position="495"/>
    </location>
</feature>
<evidence type="ECO:0000259" key="1">
    <source>
        <dbReference type="PROSITE" id="PS50234"/>
    </source>
</evidence>
<evidence type="ECO:0000313" key="4">
    <source>
        <dbReference type="Proteomes" id="UP000594364"/>
    </source>
</evidence>
<dbReference type="Pfam" id="PF08487">
    <property type="entry name" value="VIT"/>
    <property type="match status" value="1"/>
</dbReference>
<dbReference type="AlphaFoldDB" id="A0A7S9KN09"/>
<dbReference type="Pfam" id="PF13768">
    <property type="entry name" value="VWA_3"/>
    <property type="match status" value="1"/>
</dbReference>
<dbReference type="InterPro" id="IPR036465">
    <property type="entry name" value="vWFA_dom_sf"/>
</dbReference>
<dbReference type="SMART" id="SM00609">
    <property type="entry name" value="VIT"/>
    <property type="match status" value="1"/>
</dbReference>
<reference evidence="3 4" key="1">
    <citation type="journal article" date="2018" name="PLoS Genet.">
        <title>Repeat elements organise 3D genome structure and mediate transcription in the filamentous fungus Epichloe festucae.</title>
        <authorList>
            <person name="Winter D.J."/>
            <person name="Ganley A.R.D."/>
            <person name="Young C.A."/>
            <person name="Liachko I."/>
            <person name="Schardl C.L."/>
            <person name="Dupont P.Y."/>
            <person name="Berry D."/>
            <person name="Ram A."/>
            <person name="Scott B."/>
            <person name="Cox M.P."/>
        </authorList>
    </citation>
    <scope>NUCLEOTIDE SEQUENCE [LARGE SCALE GENOMIC DNA]</scope>
    <source>
        <strain evidence="3 4">Fl1</strain>
    </source>
</reference>
<organism evidence="3 4">
    <name type="scientific">Epichloe festucae (strain Fl1)</name>
    <dbReference type="NCBI Taxonomy" id="877507"/>
    <lineage>
        <taxon>Eukaryota</taxon>
        <taxon>Fungi</taxon>
        <taxon>Dikarya</taxon>
        <taxon>Ascomycota</taxon>
        <taxon>Pezizomycotina</taxon>
        <taxon>Sordariomycetes</taxon>
        <taxon>Hypocreomycetidae</taxon>
        <taxon>Hypocreales</taxon>
        <taxon>Clavicipitaceae</taxon>
        <taxon>Epichloe</taxon>
    </lineage>
</organism>
<dbReference type="PANTHER" id="PTHR45737">
    <property type="entry name" value="VON WILLEBRAND FACTOR A DOMAIN-CONTAINING PROTEIN 5A"/>
    <property type="match status" value="1"/>
</dbReference>
<evidence type="ECO:0000259" key="2">
    <source>
        <dbReference type="PROSITE" id="PS51468"/>
    </source>
</evidence>
<accession>A0A7S9KN09</accession>